<dbReference type="AlphaFoldDB" id="A0A6N8HYL3"/>
<dbReference type="SMART" id="SM00448">
    <property type="entry name" value="REC"/>
    <property type="match status" value="1"/>
</dbReference>
<dbReference type="PANTHER" id="PTHR44591">
    <property type="entry name" value="STRESS RESPONSE REGULATOR PROTEIN 1"/>
    <property type="match status" value="1"/>
</dbReference>
<evidence type="ECO:0000313" key="18">
    <source>
        <dbReference type="EMBL" id="MVB10423.1"/>
    </source>
</evidence>
<keyword evidence="3 14" id="KW-0963">Cytoplasm</keyword>
<evidence type="ECO:0000256" key="4">
    <source>
        <dbReference type="ARBA" id="ARBA00022491"/>
    </source>
</evidence>
<comment type="function">
    <text evidence="13 14">May play the central regulatory role in sporulation. It may be an element of the effector pathway responsible for the activation of sporulation genes in response to nutritional stress. Spo0A may act in concert with spo0H (a sigma factor) to control the expression of some genes that are critical to the sporulation process.</text>
</comment>
<evidence type="ECO:0000256" key="16">
    <source>
        <dbReference type="PROSITE-ProRule" id="PRU00169"/>
    </source>
</evidence>
<comment type="cofactor">
    <cofactor evidence="14 15">
        <name>Ca(2+)</name>
        <dbReference type="ChEBI" id="CHEBI:29108"/>
    </cofactor>
    <text evidence="14 15">Binds 1 Ca(2+) ion per subunit.</text>
</comment>
<feature type="domain" description="Response regulatory" evidence="17">
    <location>
        <begin position="6"/>
        <end position="123"/>
    </location>
</feature>
<dbReference type="Pfam" id="PF08769">
    <property type="entry name" value="Spo0A_C"/>
    <property type="match status" value="1"/>
</dbReference>
<evidence type="ECO:0000256" key="14">
    <source>
        <dbReference type="PIRNR" id="PIRNR002937"/>
    </source>
</evidence>
<dbReference type="GO" id="GO:0051606">
    <property type="term" value="P:detection of stimulus"/>
    <property type="evidence" value="ECO:0007669"/>
    <property type="project" value="UniProtKB-UniRule"/>
</dbReference>
<dbReference type="RefSeq" id="WP_156990043.1">
    <property type="nucleotide sequence ID" value="NZ_VWXL01000027.1"/>
</dbReference>
<evidence type="ECO:0000259" key="17">
    <source>
        <dbReference type="PROSITE" id="PS50110"/>
    </source>
</evidence>
<organism evidence="18 19">
    <name type="scientific">Caproicibacter fermentans</name>
    <dbReference type="NCBI Taxonomy" id="2576756"/>
    <lineage>
        <taxon>Bacteria</taxon>
        <taxon>Bacillati</taxon>
        <taxon>Bacillota</taxon>
        <taxon>Clostridia</taxon>
        <taxon>Eubacteriales</taxon>
        <taxon>Acutalibacteraceae</taxon>
        <taxon>Caproicibacter</taxon>
    </lineage>
</organism>
<dbReference type="InterPro" id="IPR001789">
    <property type="entry name" value="Sig_transdc_resp-reg_receiver"/>
</dbReference>
<dbReference type="OrthoDB" id="9793299at2"/>
<dbReference type="InterPro" id="IPR011006">
    <property type="entry name" value="CheY-like_superfamily"/>
</dbReference>
<keyword evidence="8 14" id="KW-0902">Two-component regulatory system</keyword>
<sequence>MEKRIKLLIANDSTEFLNDYGRVFESSGLEVSYAQKDGMKLLEKIESVRPDVVLANLFMPRLDGIGVMKAIRTKVPGAKPLFVIVSNFTSPTLEREVMMSGAAYFAISPFDAADLAERIVQLCGMNGLSIPVKSQPVSDTEPSLEIQVTEILHQIGVPAHIKGYHYLRDSIIMAIETPDIINAVTKQLYPSVAKKYSTTASRVERAIRHAIEVAWDRGDVDILNSYFGYTIHNTRGKPTNSEFIAMISDRLRLHMKTA</sequence>
<dbReference type="InterPro" id="IPR050595">
    <property type="entry name" value="Bact_response_regulator"/>
</dbReference>
<proteinExistence type="predicted"/>
<dbReference type="InterPro" id="IPR014879">
    <property type="entry name" value="Spo0A_C"/>
</dbReference>
<keyword evidence="12 14" id="KW-0804">Transcription</keyword>
<comment type="caution">
    <text evidence="18">The sequence shown here is derived from an EMBL/GenBank/DDBJ whole genome shotgun (WGS) entry which is preliminary data.</text>
</comment>
<evidence type="ECO:0000256" key="12">
    <source>
        <dbReference type="ARBA" id="ARBA00023163"/>
    </source>
</evidence>
<evidence type="ECO:0000256" key="2">
    <source>
        <dbReference type="ARBA" id="ARBA00018672"/>
    </source>
</evidence>
<dbReference type="Gene3D" id="3.40.50.2300">
    <property type="match status" value="1"/>
</dbReference>
<accession>A0A6N8HYL3</accession>
<dbReference type="GO" id="GO:0042173">
    <property type="term" value="P:regulation of sporulation resulting in formation of a cellular spore"/>
    <property type="evidence" value="ECO:0007669"/>
    <property type="project" value="InterPro"/>
</dbReference>
<dbReference type="Gene3D" id="1.10.10.10">
    <property type="entry name" value="Winged helix-like DNA-binding domain superfamily/Winged helix DNA-binding domain"/>
    <property type="match status" value="1"/>
</dbReference>
<keyword evidence="19" id="KW-1185">Reference proteome</keyword>
<dbReference type="PANTHER" id="PTHR44591:SF3">
    <property type="entry name" value="RESPONSE REGULATORY DOMAIN-CONTAINING PROTEIN"/>
    <property type="match status" value="1"/>
</dbReference>
<dbReference type="GO" id="GO:0003700">
    <property type="term" value="F:DNA-binding transcription factor activity"/>
    <property type="evidence" value="ECO:0007669"/>
    <property type="project" value="InterPro"/>
</dbReference>
<keyword evidence="10 14" id="KW-0238">DNA-binding</keyword>
<dbReference type="NCBIfam" id="TIGR02875">
    <property type="entry name" value="spore_0_A"/>
    <property type="match status" value="1"/>
</dbReference>
<keyword evidence="5" id="KW-0597">Phosphoprotein</keyword>
<dbReference type="InterPro" id="IPR016032">
    <property type="entry name" value="Sig_transdc_resp-reg_C-effctor"/>
</dbReference>
<keyword evidence="11 14" id="KW-0010">Activator</keyword>
<dbReference type="EMBL" id="VWXL01000027">
    <property type="protein sequence ID" value="MVB10423.1"/>
    <property type="molecule type" value="Genomic_DNA"/>
</dbReference>
<keyword evidence="9 14" id="KW-0805">Transcription regulation</keyword>
<feature type="binding site" evidence="15">
    <location>
        <position position="12"/>
    </location>
    <ligand>
        <name>Ca(2+)</name>
        <dbReference type="ChEBI" id="CHEBI:29108"/>
    </ligand>
</feature>
<keyword evidence="4 14" id="KW-0678">Repressor</keyword>
<keyword evidence="6 14" id="KW-0106">Calcium</keyword>
<dbReference type="GO" id="GO:0030435">
    <property type="term" value="P:sporulation resulting in formation of a cellular spore"/>
    <property type="evidence" value="ECO:0007669"/>
    <property type="project" value="UniProtKB-UniRule"/>
</dbReference>
<reference evidence="18 19" key="1">
    <citation type="submission" date="2019-09" db="EMBL/GenBank/DDBJ databases">
        <title>Genome sequence of Clostridium sp. EA1.</title>
        <authorList>
            <person name="Poehlein A."/>
            <person name="Bengelsdorf F.R."/>
            <person name="Daniel R."/>
        </authorList>
    </citation>
    <scope>NUCLEOTIDE SEQUENCE [LARGE SCALE GENOMIC DNA]</scope>
    <source>
        <strain evidence="18 19">EA1</strain>
    </source>
</reference>
<gene>
    <name evidence="18" type="primary">spo0A</name>
    <name evidence="18" type="ORF">CAFE_11110</name>
</gene>
<dbReference type="PIRSF" id="PIRSF002937">
    <property type="entry name" value="Res_reg_Spo0A"/>
    <property type="match status" value="1"/>
</dbReference>
<dbReference type="InterPro" id="IPR012052">
    <property type="entry name" value="Spore_0_A"/>
</dbReference>
<evidence type="ECO:0000256" key="6">
    <source>
        <dbReference type="ARBA" id="ARBA00022837"/>
    </source>
</evidence>
<evidence type="ECO:0000256" key="5">
    <source>
        <dbReference type="ARBA" id="ARBA00022553"/>
    </source>
</evidence>
<evidence type="ECO:0000256" key="7">
    <source>
        <dbReference type="ARBA" id="ARBA00022969"/>
    </source>
</evidence>
<dbReference type="PROSITE" id="PS50110">
    <property type="entry name" value="RESPONSE_REGULATORY"/>
    <property type="match status" value="1"/>
</dbReference>
<protein>
    <recommendedName>
        <fullName evidence="2 14">Stage 0 sporulation protein A homolog</fullName>
    </recommendedName>
</protein>
<evidence type="ECO:0000256" key="1">
    <source>
        <dbReference type="ARBA" id="ARBA00004496"/>
    </source>
</evidence>
<evidence type="ECO:0000256" key="3">
    <source>
        <dbReference type="ARBA" id="ARBA00022490"/>
    </source>
</evidence>
<evidence type="ECO:0000256" key="10">
    <source>
        <dbReference type="ARBA" id="ARBA00023125"/>
    </source>
</evidence>
<comment type="caution">
    <text evidence="16">Lacks conserved residue(s) required for the propagation of feature annotation.</text>
</comment>
<evidence type="ECO:0000256" key="9">
    <source>
        <dbReference type="ARBA" id="ARBA00023015"/>
    </source>
</evidence>
<evidence type="ECO:0000256" key="13">
    <source>
        <dbReference type="ARBA" id="ARBA00024867"/>
    </source>
</evidence>
<keyword evidence="14 15" id="KW-0479">Metal-binding</keyword>
<dbReference type="Proteomes" id="UP000469440">
    <property type="component" value="Unassembled WGS sequence"/>
</dbReference>
<evidence type="ECO:0000313" key="19">
    <source>
        <dbReference type="Proteomes" id="UP000469440"/>
    </source>
</evidence>
<evidence type="ECO:0000256" key="8">
    <source>
        <dbReference type="ARBA" id="ARBA00023012"/>
    </source>
</evidence>
<comment type="subcellular location">
    <subcellularLocation>
        <location evidence="1 14">Cytoplasm</location>
    </subcellularLocation>
</comment>
<keyword evidence="7 14" id="KW-0749">Sporulation</keyword>
<dbReference type="GO" id="GO:0000160">
    <property type="term" value="P:phosphorelay signal transduction system"/>
    <property type="evidence" value="ECO:0007669"/>
    <property type="project" value="UniProtKB-UniRule"/>
</dbReference>
<dbReference type="InterPro" id="IPR036388">
    <property type="entry name" value="WH-like_DNA-bd_sf"/>
</dbReference>
<dbReference type="SUPFAM" id="SSF46894">
    <property type="entry name" value="C-terminal effector domain of the bipartite response regulators"/>
    <property type="match status" value="1"/>
</dbReference>
<dbReference type="Pfam" id="PF00072">
    <property type="entry name" value="Response_reg"/>
    <property type="match status" value="1"/>
</dbReference>
<dbReference type="SUPFAM" id="SSF52172">
    <property type="entry name" value="CheY-like"/>
    <property type="match status" value="1"/>
</dbReference>
<dbReference type="GO" id="GO:0005737">
    <property type="term" value="C:cytoplasm"/>
    <property type="evidence" value="ECO:0007669"/>
    <property type="project" value="UniProtKB-SubCell"/>
</dbReference>
<evidence type="ECO:0000256" key="11">
    <source>
        <dbReference type="ARBA" id="ARBA00023159"/>
    </source>
</evidence>
<evidence type="ECO:0000256" key="15">
    <source>
        <dbReference type="PIRSR" id="PIRSR002937-1"/>
    </source>
</evidence>
<dbReference type="GO" id="GO:0005509">
    <property type="term" value="F:calcium ion binding"/>
    <property type="evidence" value="ECO:0007669"/>
    <property type="project" value="UniProtKB-UniRule"/>
</dbReference>
<name>A0A6N8HYL3_9FIRM</name>
<dbReference type="GO" id="GO:0003677">
    <property type="term" value="F:DNA binding"/>
    <property type="evidence" value="ECO:0007669"/>
    <property type="project" value="UniProtKB-KW"/>
</dbReference>